<name>E4RS85_LEAB4</name>
<dbReference type="EMBL" id="CP002305">
    <property type="protein sequence ID" value="ADQ16737.1"/>
    <property type="molecule type" value="Genomic_DNA"/>
</dbReference>
<organism evidence="2 3">
    <name type="scientific">Leadbetterella byssophila (strain DSM 17132 / JCM 16389 / KACC 11308 / NBRC 106382 / 4M15)</name>
    <dbReference type="NCBI Taxonomy" id="649349"/>
    <lineage>
        <taxon>Bacteria</taxon>
        <taxon>Pseudomonadati</taxon>
        <taxon>Bacteroidota</taxon>
        <taxon>Cytophagia</taxon>
        <taxon>Cytophagales</taxon>
        <taxon>Leadbetterellaceae</taxon>
        <taxon>Leadbetterella</taxon>
    </lineage>
</organism>
<reference evidence="2 3" key="2">
    <citation type="journal article" date="2011" name="Stand. Genomic Sci.">
        <title>Complete genome sequence of Leadbetterella byssophila type strain (4M15).</title>
        <authorList>
            <person name="Abt B."/>
            <person name="Teshima H."/>
            <person name="Lucas S."/>
            <person name="Lapidus A."/>
            <person name="Del Rio T.G."/>
            <person name="Nolan M."/>
            <person name="Tice H."/>
            <person name="Cheng J.F."/>
            <person name="Pitluck S."/>
            <person name="Liolios K."/>
            <person name="Pagani I."/>
            <person name="Ivanova N."/>
            <person name="Mavromatis K."/>
            <person name="Pati A."/>
            <person name="Tapia R."/>
            <person name="Han C."/>
            <person name="Goodwin L."/>
            <person name="Chen A."/>
            <person name="Palaniappan K."/>
            <person name="Land M."/>
            <person name="Hauser L."/>
            <person name="Chang Y.J."/>
            <person name="Jeffries C.D."/>
            <person name="Rohde M."/>
            <person name="Goker M."/>
            <person name="Tindall B.J."/>
            <person name="Detter J.C."/>
            <person name="Woyke T."/>
            <person name="Bristow J."/>
            <person name="Eisen J.A."/>
            <person name="Markowitz V."/>
            <person name="Hugenholtz P."/>
            <person name="Klenk H.P."/>
            <person name="Kyrpides N.C."/>
        </authorList>
    </citation>
    <scope>NUCLEOTIDE SEQUENCE [LARGE SCALE GENOMIC DNA]</scope>
    <source>
        <strain evidence="3">DSM 17132 / JCM 16389 / KACC 11308 / NBRC 106382 / 4M15</strain>
    </source>
</reference>
<dbReference type="Proteomes" id="UP000007435">
    <property type="component" value="Chromosome"/>
</dbReference>
<keyword evidence="1" id="KW-0813">Transport</keyword>
<dbReference type="eggNOG" id="COG1738">
    <property type="taxonomic scope" value="Bacteria"/>
</dbReference>
<dbReference type="PANTHER" id="PTHR34300:SF2">
    <property type="entry name" value="QUEUOSINE PRECURSOR TRANSPORTER-RELATED"/>
    <property type="match status" value="1"/>
</dbReference>
<sequence length="254" mass="28474">MNNRKTILLIILCGFFITNAVTAEIIGSKIFSVEALLGMKPAHIQLLGFTLDFNMSAGVLNWPIVFIISDLINEYYGVKGVKMISYITTVLIAYTFFVLYGASALPPAPFWVELNQTDAEGYPLNINNAYSIILNSGMGIIIGSILAFLLGQITDAYIFKKLRLLTNNKHIWLRATGSTVFSQLLDSFLVIFVAFYVFGNWEFKQILAVGSVNYIYKFAVAILVTPLIYLLHFAIDKYLGKERSEELIEEATYS</sequence>
<dbReference type="AlphaFoldDB" id="E4RS85"/>
<dbReference type="GO" id="GO:0005886">
    <property type="term" value="C:plasma membrane"/>
    <property type="evidence" value="ECO:0007669"/>
    <property type="project" value="UniProtKB-SubCell"/>
</dbReference>
<dbReference type="InterPro" id="IPR003744">
    <property type="entry name" value="YhhQ"/>
</dbReference>
<keyword evidence="3" id="KW-1185">Reference proteome</keyword>
<keyword evidence="1" id="KW-1003">Cell membrane</keyword>
<keyword evidence="1" id="KW-0812">Transmembrane</keyword>
<feature type="transmembrane region" description="Helical" evidence="1">
    <location>
        <begin position="47"/>
        <end position="72"/>
    </location>
</feature>
<evidence type="ECO:0000256" key="1">
    <source>
        <dbReference type="HAMAP-Rule" id="MF_02088"/>
    </source>
</evidence>
<gene>
    <name evidence="2" type="ordered locus">Lbys_1007</name>
</gene>
<accession>E4RS85</accession>
<dbReference type="RefSeq" id="WP_013407788.1">
    <property type="nucleotide sequence ID" value="NC_014655.1"/>
</dbReference>
<proteinExistence type="inferred from homology"/>
<dbReference type="OrthoDB" id="9805479at2"/>
<comment type="similarity">
    <text evidence="1">Belongs to the vitamin uptake transporter (VUT/ECF) (TC 2.A.88) family. Q precursor transporter subfamily.</text>
</comment>
<dbReference type="KEGG" id="lby:Lbys_1007"/>
<keyword evidence="1" id="KW-0472">Membrane</keyword>
<reference key="1">
    <citation type="submission" date="2010-11" db="EMBL/GenBank/DDBJ databases">
        <title>The complete genome of Leadbetterella byssophila DSM 17132.</title>
        <authorList>
            <consortium name="US DOE Joint Genome Institute (JGI-PGF)"/>
            <person name="Lucas S."/>
            <person name="Copeland A."/>
            <person name="Lapidus A."/>
            <person name="Glavina del Rio T."/>
            <person name="Dalin E."/>
            <person name="Tice H."/>
            <person name="Bruce D."/>
            <person name="Goodwin L."/>
            <person name="Pitluck S."/>
            <person name="Kyrpides N."/>
            <person name="Mavromatis K."/>
            <person name="Ivanova N."/>
            <person name="Teshima H."/>
            <person name="Brettin T."/>
            <person name="Detter J.C."/>
            <person name="Han C."/>
            <person name="Tapia R."/>
            <person name="Land M."/>
            <person name="Hauser L."/>
            <person name="Markowitz V."/>
            <person name="Cheng J.-F."/>
            <person name="Hugenholtz P."/>
            <person name="Woyke T."/>
            <person name="Wu D."/>
            <person name="Tindall B."/>
            <person name="Pomrenke H.G."/>
            <person name="Brambilla E."/>
            <person name="Klenk H.-P."/>
            <person name="Eisen J.A."/>
        </authorList>
    </citation>
    <scope>NUCLEOTIDE SEQUENCE [LARGE SCALE GENOMIC DNA]</scope>
    <source>
        <strain>DSM 17132</strain>
    </source>
</reference>
<feature type="transmembrane region" description="Helical" evidence="1">
    <location>
        <begin position="214"/>
        <end position="235"/>
    </location>
</feature>
<dbReference type="PANTHER" id="PTHR34300">
    <property type="entry name" value="QUEUOSINE PRECURSOR TRANSPORTER-RELATED"/>
    <property type="match status" value="1"/>
</dbReference>
<dbReference type="HOGENOM" id="CLU_075503_0_0_10"/>
<feature type="transmembrane region" description="Helical" evidence="1">
    <location>
        <begin position="171"/>
        <end position="198"/>
    </location>
</feature>
<comment type="function">
    <text evidence="1">Involved in the import of queuosine (Q) precursors, required for Q precursor salvage.</text>
</comment>
<evidence type="ECO:0000313" key="2">
    <source>
        <dbReference type="EMBL" id="ADQ16737.1"/>
    </source>
</evidence>
<dbReference type="STRING" id="649349.Lbys_1007"/>
<feature type="transmembrane region" description="Helical" evidence="1">
    <location>
        <begin position="129"/>
        <end position="150"/>
    </location>
</feature>
<dbReference type="Pfam" id="PF02592">
    <property type="entry name" value="Vut_1"/>
    <property type="match status" value="1"/>
</dbReference>
<protein>
    <recommendedName>
        <fullName evidence="1">Probable queuosine precursor transporter</fullName>
        <shortName evidence="1">Q precursor transporter</shortName>
    </recommendedName>
</protein>
<dbReference type="HAMAP" id="MF_02088">
    <property type="entry name" value="Q_prec_transport"/>
    <property type="match status" value="1"/>
</dbReference>
<feature type="transmembrane region" description="Helical" evidence="1">
    <location>
        <begin position="84"/>
        <end position="105"/>
    </location>
</feature>
<comment type="subcellular location">
    <subcellularLocation>
        <location evidence="1">Cell inner membrane</location>
        <topology evidence="1">Multi-pass membrane protein</topology>
    </subcellularLocation>
</comment>
<dbReference type="GO" id="GO:0022857">
    <property type="term" value="F:transmembrane transporter activity"/>
    <property type="evidence" value="ECO:0007669"/>
    <property type="project" value="UniProtKB-UniRule"/>
</dbReference>
<evidence type="ECO:0000313" key="3">
    <source>
        <dbReference type="Proteomes" id="UP000007435"/>
    </source>
</evidence>
<keyword evidence="1" id="KW-1133">Transmembrane helix</keyword>
<keyword evidence="1" id="KW-0997">Cell inner membrane</keyword>
<dbReference type="NCBIfam" id="TIGR00697">
    <property type="entry name" value="queuosine precursor transporter"/>
    <property type="match status" value="1"/>
</dbReference>